<dbReference type="Pfam" id="PF02826">
    <property type="entry name" value="2-Hacid_dh_C"/>
    <property type="match status" value="1"/>
</dbReference>
<dbReference type="Proteomes" id="UP000464787">
    <property type="component" value="Chromosome"/>
</dbReference>
<evidence type="ECO:0000313" key="7">
    <source>
        <dbReference type="EMBL" id="QHI97616.1"/>
    </source>
</evidence>
<reference evidence="7 8" key="1">
    <citation type="submission" date="2020-01" db="EMBL/GenBank/DDBJ databases">
        <title>Genome sequencing of strain KACC 21265.</title>
        <authorList>
            <person name="Heo J."/>
            <person name="Kim S.-J."/>
            <person name="Kim J.-S."/>
            <person name="Hong S.-B."/>
            <person name="Kwon S.-W."/>
        </authorList>
    </citation>
    <scope>NUCLEOTIDE SEQUENCE [LARGE SCALE GENOMIC DNA]</scope>
    <source>
        <strain evidence="7 8">KACC 21265</strain>
    </source>
</reference>
<dbReference type="PANTHER" id="PTHR42789">
    <property type="entry name" value="D-ISOMER SPECIFIC 2-HYDROXYACID DEHYDROGENASE FAMILY PROTEIN (AFU_ORTHOLOGUE AFUA_6G10090)"/>
    <property type="match status" value="1"/>
</dbReference>
<dbReference type="Gene3D" id="3.40.50.720">
    <property type="entry name" value="NAD(P)-binding Rossmann-like Domain"/>
    <property type="match status" value="2"/>
</dbReference>
<proteinExistence type="inferred from homology"/>
<dbReference type="GO" id="GO:0016616">
    <property type="term" value="F:oxidoreductase activity, acting on the CH-OH group of donors, NAD or NADP as acceptor"/>
    <property type="evidence" value="ECO:0007669"/>
    <property type="project" value="InterPro"/>
</dbReference>
<dbReference type="CDD" id="cd12173">
    <property type="entry name" value="PGDH_4"/>
    <property type="match status" value="1"/>
</dbReference>
<dbReference type="InterPro" id="IPR006139">
    <property type="entry name" value="D-isomer_2_OHA_DH_cat_dom"/>
</dbReference>
<gene>
    <name evidence="7" type="ORF">GT347_06210</name>
</gene>
<accession>A0A857J1N2</accession>
<evidence type="ECO:0000313" key="8">
    <source>
        <dbReference type="Proteomes" id="UP000464787"/>
    </source>
</evidence>
<feature type="domain" description="D-isomer specific 2-hydroxyacid dehydrogenase catalytic" evidence="5">
    <location>
        <begin position="67"/>
        <end position="327"/>
    </location>
</feature>
<dbReference type="InterPro" id="IPR006140">
    <property type="entry name" value="D-isomer_DH_NAD-bd"/>
</dbReference>
<comment type="similarity">
    <text evidence="1 4">Belongs to the D-isomer specific 2-hydroxyacid dehydrogenase family.</text>
</comment>
<dbReference type="EMBL" id="CP047650">
    <property type="protein sequence ID" value="QHI97616.1"/>
    <property type="molecule type" value="Genomic_DNA"/>
</dbReference>
<keyword evidence="2 4" id="KW-0560">Oxidoreductase</keyword>
<dbReference type="PROSITE" id="PS00670">
    <property type="entry name" value="D_2_HYDROXYACID_DH_2"/>
    <property type="match status" value="1"/>
</dbReference>
<dbReference type="SUPFAM" id="SSF51735">
    <property type="entry name" value="NAD(P)-binding Rossmann-fold domains"/>
    <property type="match status" value="1"/>
</dbReference>
<feature type="domain" description="D-isomer specific 2-hydroxyacid dehydrogenase NAD-binding" evidence="6">
    <location>
        <begin position="119"/>
        <end position="295"/>
    </location>
</feature>
<organism evidence="7 8">
    <name type="scientific">Xylophilus rhododendri</name>
    <dbReference type="NCBI Taxonomy" id="2697032"/>
    <lineage>
        <taxon>Bacteria</taxon>
        <taxon>Pseudomonadati</taxon>
        <taxon>Pseudomonadota</taxon>
        <taxon>Betaproteobacteria</taxon>
        <taxon>Burkholderiales</taxon>
        <taxon>Xylophilus</taxon>
    </lineage>
</organism>
<keyword evidence="3" id="KW-0520">NAD</keyword>
<protein>
    <submittedName>
        <fullName evidence="7">3-phosphoglycerate dehydrogenase</fullName>
    </submittedName>
</protein>
<dbReference type="SUPFAM" id="SSF52283">
    <property type="entry name" value="Formate/glycerate dehydrogenase catalytic domain-like"/>
    <property type="match status" value="1"/>
</dbReference>
<evidence type="ECO:0000256" key="2">
    <source>
        <dbReference type="ARBA" id="ARBA00023002"/>
    </source>
</evidence>
<evidence type="ECO:0000256" key="3">
    <source>
        <dbReference type="ARBA" id="ARBA00023027"/>
    </source>
</evidence>
<dbReference type="Pfam" id="PF00389">
    <property type="entry name" value="2-Hacid_dh"/>
    <property type="match status" value="1"/>
</dbReference>
<dbReference type="InterPro" id="IPR050857">
    <property type="entry name" value="D-2-hydroxyacid_DH"/>
</dbReference>
<dbReference type="KEGG" id="xyk:GT347_06210"/>
<keyword evidence="8" id="KW-1185">Reference proteome</keyword>
<dbReference type="PANTHER" id="PTHR42789:SF1">
    <property type="entry name" value="D-ISOMER SPECIFIC 2-HYDROXYACID DEHYDROGENASE FAMILY PROTEIN (AFU_ORTHOLOGUE AFUA_6G10090)"/>
    <property type="match status" value="1"/>
</dbReference>
<evidence type="ECO:0000259" key="6">
    <source>
        <dbReference type="Pfam" id="PF02826"/>
    </source>
</evidence>
<dbReference type="InterPro" id="IPR029753">
    <property type="entry name" value="D-isomer_DH_CS"/>
</dbReference>
<evidence type="ECO:0000259" key="5">
    <source>
        <dbReference type="Pfam" id="PF00389"/>
    </source>
</evidence>
<dbReference type="AlphaFoldDB" id="A0A857J1N2"/>
<dbReference type="InterPro" id="IPR036291">
    <property type="entry name" value="NAD(P)-bd_dom_sf"/>
</dbReference>
<sequence>MAGSTLVCRFDVWYDPSMAERLAQEPGIELRTLRRHGADDEAWSALSEAGVYQISSAKDELPRQFFADARLLARCPRLLCVSANGAGYDTVDVEACTEAGVLVVNQAGANAQAVAEAAIALMLNLSRRIVEADRRLHIERGFSREDLMGQEISGKTLGLIGIGHIGRAVARLAAAFGMEVLVHDPLLDGAEIAARGGLSVALDELLARSDVVSVHCPRDASTLGLFDAETFARMKQGAVFINTARGGIHDEVALYEALRSGHLRGAGLDVWEQEPPPLDHPLLGLPHVVAGFHTAGVTQEARWRMAFGAAEQIVAVLRGERPARLVNPQAWQAWRARFAGHPA</sequence>
<evidence type="ECO:0000256" key="4">
    <source>
        <dbReference type="RuleBase" id="RU003719"/>
    </source>
</evidence>
<name>A0A857J1N2_9BURK</name>
<dbReference type="GO" id="GO:0051287">
    <property type="term" value="F:NAD binding"/>
    <property type="evidence" value="ECO:0007669"/>
    <property type="project" value="InterPro"/>
</dbReference>
<dbReference type="RefSeq" id="WP_160551134.1">
    <property type="nucleotide sequence ID" value="NZ_CP047650.1"/>
</dbReference>
<evidence type="ECO:0000256" key="1">
    <source>
        <dbReference type="ARBA" id="ARBA00005854"/>
    </source>
</evidence>
<dbReference type="FunFam" id="3.40.50.720:FF:000203">
    <property type="entry name" value="D-3-phosphoglycerate dehydrogenase (SerA)"/>
    <property type="match status" value="1"/>
</dbReference>